<comment type="caution">
    <text evidence="4">The sequence shown here is derived from an EMBL/GenBank/DDBJ whole genome shotgun (WGS) entry which is preliminary data.</text>
</comment>
<dbReference type="EMBL" id="JAMPLM010000036">
    <property type="protein sequence ID" value="MEP1061527.1"/>
    <property type="molecule type" value="Genomic_DNA"/>
</dbReference>
<name>A0ABV0KQL5_9CYAN</name>
<keyword evidence="5" id="KW-1185">Reference proteome</keyword>
<dbReference type="Pfam" id="PF20028">
    <property type="entry name" value="VMAP-C"/>
    <property type="match status" value="1"/>
</dbReference>
<protein>
    <submittedName>
        <fullName evidence="4">Uncharacterized protein</fullName>
    </submittedName>
</protein>
<dbReference type="InterPro" id="IPR045438">
    <property type="entry name" value="EAD9"/>
</dbReference>
<sequence>MSNDTLLDFYQTQLDDLERDYTKVKEQQRVEQDGPTQNKLERQIEQIGRQMDGWQQKIAQHQTDRQRQVARIALDTLISILKTDESQLELMIQAYQQTISHWSVPVRLDINTVETIIYELERIAPGQSSYTARDEFIAHVVHQTPNPSLPNALNHWGVQYRGSIDWLQLHTQIQAAQDKRLETAEPAILMSITRCDEASTQTQETATYYQINAWLIEDIETYRSQKTGYHSLLATDSPESASYLLEELLPQITRLLNHFLAEQRRLFDFCENYPQIHVFLPLELMHLGVDVWQLNAENSRRQEYLGHDHIVVIRCANRYDRNYKKSPSWLKLWKRHQGLLQESAKEVFVPGHDHDLDELMDVLDEAVQPASNVVGLHVTQVPLNTEELFYELLDSGLPLAIWPRCNLNDNAHETAMADLLATCCLEQLPHTVKDKRYETRKRHNAPDCHIGHHLSLLWDDPYLVPPKSA</sequence>
<accession>A0ABV0KQL5</accession>
<proteinExistence type="predicted"/>
<feature type="domain" description="vWA-MoxR associated protein C-terminal" evidence="3">
    <location>
        <begin position="209"/>
        <end position="461"/>
    </location>
</feature>
<dbReference type="InterPro" id="IPR045450">
    <property type="entry name" value="VMAP_C"/>
</dbReference>
<feature type="domain" description="Effector-associated" evidence="2">
    <location>
        <begin position="8"/>
        <end position="55"/>
    </location>
</feature>
<dbReference type="RefSeq" id="WP_190446806.1">
    <property type="nucleotide sequence ID" value="NZ_JAMPLM010000036.1"/>
</dbReference>
<dbReference type="Proteomes" id="UP001476950">
    <property type="component" value="Unassembled WGS sequence"/>
</dbReference>
<keyword evidence="1" id="KW-0175">Coiled coil</keyword>
<evidence type="ECO:0000259" key="2">
    <source>
        <dbReference type="Pfam" id="PF19962"/>
    </source>
</evidence>
<evidence type="ECO:0000313" key="5">
    <source>
        <dbReference type="Proteomes" id="UP001476950"/>
    </source>
</evidence>
<feature type="coiled-coil region" evidence="1">
    <location>
        <begin position="7"/>
        <end position="64"/>
    </location>
</feature>
<evidence type="ECO:0000259" key="3">
    <source>
        <dbReference type="Pfam" id="PF20028"/>
    </source>
</evidence>
<dbReference type="Pfam" id="PF19962">
    <property type="entry name" value="EAD9"/>
    <property type="match status" value="1"/>
</dbReference>
<organism evidence="4 5">
    <name type="scientific">Stenomitos frigidus AS-A4</name>
    <dbReference type="NCBI Taxonomy" id="2933935"/>
    <lineage>
        <taxon>Bacteria</taxon>
        <taxon>Bacillati</taxon>
        <taxon>Cyanobacteriota</taxon>
        <taxon>Cyanophyceae</taxon>
        <taxon>Leptolyngbyales</taxon>
        <taxon>Leptolyngbyaceae</taxon>
        <taxon>Stenomitos</taxon>
    </lineage>
</organism>
<evidence type="ECO:0000256" key="1">
    <source>
        <dbReference type="SAM" id="Coils"/>
    </source>
</evidence>
<evidence type="ECO:0000313" key="4">
    <source>
        <dbReference type="EMBL" id="MEP1061527.1"/>
    </source>
</evidence>
<gene>
    <name evidence="4" type="ORF">NDI38_24310</name>
</gene>
<reference evidence="4 5" key="1">
    <citation type="submission" date="2022-04" db="EMBL/GenBank/DDBJ databases">
        <title>Positive selection, recombination, and allopatry shape intraspecific diversity of widespread and dominant cyanobacteria.</title>
        <authorList>
            <person name="Wei J."/>
            <person name="Shu W."/>
            <person name="Hu C."/>
        </authorList>
    </citation>
    <scope>NUCLEOTIDE SEQUENCE [LARGE SCALE GENOMIC DNA]</scope>
    <source>
        <strain evidence="4 5">AS-A4</strain>
    </source>
</reference>